<protein>
    <submittedName>
        <fullName evidence="2">Uncharacterized protein</fullName>
    </submittedName>
</protein>
<organism evidence="2 3">
    <name type="scientific">Rhizobium leguminosarum bv. trifolii WSM597</name>
    <dbReference type="NCBI Taxonomy" id="754764"/>
    <lineage>
        <taxon>Bacteria</taxon>
        <taxon>Pseudomonadati</taxon>
        <taxon>Pseudomonadota</taxon>
        <taxon>Alphaproteobacteria</taxon>
        <taxon>Hyphomicrobiales</taxon>
        <taxon>Rhizobiaceae</taxon>
        <taxon>Rhizobium/Agrobacterium group</taxon>
        <taxon>Rhizobium</taxon>
    </lineage>
</organism>
<dbReference type="AlphaFoldDB" id="J0HA97"/>
<feature type="region of interest" description="Disordered" evidence="1">
    <location>
        <begin position="43"/>
        <end position="68"/>
    </location>
</feature>
<dbReference type="Proteomes" id="UP000005092">
    <property type="component" value="Unassembled WGS sequence"/>
</dbReference>
<proteinExistence type="predicted"/>
<name>J0HA97_RHILT</name>
<feature type="compositionally biased region" description="Gly residues" evidence="1">
    <location>
        <begin position="53"/>
        <end position="68"/>
    </location>
</feature>
<reference evidence="2 3" key="1">
    <citation type="submission" date="2012-02" db="EMBL/GenBank/DDBJ databases">
        <title>Improved High-Quality Draft Sequence of Rhizobium leguminosarum bv. trifolii WSM597.</title>
        <authorList>
            <consortium name="US DOE Joint Genome Institute"/>
            <person name="Lucas S."/>
            <person name="Han J."/>
            <person name="Lapidus A."/>
            <person name="Cheng J.-F."/>
            <person name="Goodwin L."/>
            <person name="Pitluck S."/>
            <person name="Peters L."/>
            <person name="Ovchinnikova G."/>
            <person name="Held B."/>
            <person name="Detter J.C."/>
            <person name="Han C."/>
            <person name="Tapia R."/>
            <person name="Land M."/>
            <person name="Hauser L."/>
            <person name="Kyrpides N."/>
            <person name="Ivanova N."/>
            <person name="Pagani I."/>
            <person name="Brau L."/>
            <person name="Yates R."/>
            <person name="O'Hara G."/>
            <person name="Rui T."/>
            <person name="Howieson J."/>
            <person name="Reeve W."/>
            <person name="Woyke T."/>
        </authorList>
    </citation>
    <scope>NUCLEOTIDE SEQUENCE [LARGE SCALE GENOMIC DNA]</scope>
    <source>
        <strain evidence="2 3">WSM597</strain>
    </source>
</reference>
<gene>
    <name evidence="2" type="ORF">Rleg9DRAFT_6313</name>
</gene>
<dbReference type="EMBL" id="JH719381">
    <property type="protein sequence ID" value="EJB07303.1"/>
    <property type="molecule type" value="Genomic_DNA"/>
</dbReference>
<sequence>MVCFTNRPSAATILPLTLTLSPLAGRGNVPCAMVEREKYGAAYPFSPSERGEGGGSRMRGSTGCGGLS</sequence>
<accession>J0HA97</accession>
<evidence type="ECO:0000313" key="2">
    <source>
        <dbReference type="EMBL" id="EJB07303.1"/>
    </source>
</evidence>
<evidence type="ECO:0000256" key="1">
    <source>
        <dbReference type="SAM" id="MobiDB-lite"/>
    </source>
</evidence>
<dbReference type="HOGENOM" id="CLU_2791100_0_0_5"/>
<evidence type="ECO:0000313" key="3">
    <source>
        <dbReference type="Proteomes" id="UP000005092"/>
    </source>
</evidence>